<feature type="region of interest" description="Disordered" evidence="1">
    <location>
        <begin position="1"/>
        <end position="20"/>
    </location>
</feature>
<organism evidence="2 3">
    <name type="scientific">Streptomyces venezuelae (strain ATCC 10712 / CBS 650.69 / DSM 40230 / JCM 4526 / NBRC 13096 / PD 04745)</name>
    <dbReference type="NCBI Taxonomy" id="953739"/>
    <lineage>
        <taxon>Bacteria</taxon>
        <taxon>Bacillati</taxon>
        <taxon>Actinomycetota</taxon>
        <taxon>Actinomycetes</taxon>
        <taxon>Kitasatosporales</taxon>
        <taxon>Streptomycetaceae</taxon>
        <taxon>Streptomyces</taxon>
    </lineage>
</organism>
<reference evidence="2 3" key="1">
    <citation type="journal article" date="2011" name="BMC Genomics">
        <title>Genome-wide analysis of the role of GlnR in Streptomyces venezuelae provides new insights into global nitrogen regulation in actinomycetes.</title>
        <authorList>
            <person name="Pullan S.T."/>
            <person name="Bibb M.J."/>
            <person name="Merrick M."/>
        </authorList>
    </citation>
    <scope>NUCLEOTIDE SEQUENCE [LARGE SCALE GENOMIC DNA]</scope>
    <source>
        <strain evidence="3">ATCC 10712 / CBS 650.69 / DSM 40230 / JCM 4526 / NBRC 13096 / PD 04745</strain>
    </source>
</reference>
<evidence type="ECO:0000256" key="1">
    <source>
        <dbReference type="SAM" id="MobiDB-lite"/>
    </source>
</evidence>
<protein>
    <submittedName>
        <fullName evidence="2">Uncharacterized protein</fullName>
    </submittedName>
</protein>
<dbReference type="HOGENOM" id="CLU_063456_0_0_11"/>
<feature type="compositionally biased region" description="Polar residues" evidence="1">
    <location>
        <begin position="1"/>
        <end position="15"/>
    </location>
</feature>
<dbReference type="Gene3D" id="2.120.10.70">
    <property type="entry name" value="Fucose-specific lectin"/>
    <property type="match status" value="1"/>
</dbReference>
<dbReference type="PATRIC" id="fig|953739.5.peg.1036"/>
<dbReference type="eggNOG" id="COG2120">
    <property type="taxonomic scope" value="Bacteria"/>
</dbReference>
<sequence length="364" mass="38360">MANRSQAPTDSSHGPSTAPLLQGAWLTRGVEGRFSAYLPRDGEVVRWTEQPDGSWSGPVSLGGPGPAGRLTPFLAVGQGADRYVHLVGVRPAGTGEGHVELVHSVQFQTGRPALEWRSIGHSNATSRWTGNPAVAVDAQGRAYVFMRNGGGGLSARAQKDTGGWHPWWDLKGSRTDPSPVAVTNGSGFVELYTAHEKGLVRYVQSESGGRPVREDVVPASVTMGSLAATTGPSGHVTLFYLDQEGQVGAWSPDRSLEPTVLGKAVGTGRLDATRCLVDGAESTVLAQRSADGRLALAVLPSERETEGVHWAETGERHAELTAVLSSDLDGRLVAMARTGGGRVLTARQRAGAEGLRLDGWRPIG</sequence>
<evidence type="ECO:0000313" key="2">
    <source>
        <dbReference type="EMBL" id="CCA59109.1"/>
    </source>
</evidence>
<name>F2RAP0_STRVP</name>
<dbReference type="SUPFAM" id="SSF89372">
    <property type="entry name" value="Fucose-specific lectin"/>
    <property type="match status" value="1"/>
</dbReference>
<dbReference type="OrthoDB" id="4307815at2"/>
<dbReference type="RefSeq" id="WP_015037004.1">
    <property type="nucleotide sequence ID" value="NC_018750.1"/>
</dbReference>
<accession>F2RAP0</accession>
<dbReference type="EMBL" id="FR845719">
    <property type="protein sequence ID" value="CCA59109.1"/>
    <property type="molecule type" value="Genomic_DNA"/>
</dbReference>
<keyword evidence="3" id="KW-1185">Reference proteome</keyword>
<proteinExistence type="predicted"/>
<dbReference type="GeneID" id="51866374"/>
<evidence type="ECO:0000313" key="3">
    <source>
        <dbReference type="Proteomes" id="UP000006854"/>
    </source>
</evidence>
<dbReference type="AlphaFoldDB" id="F2RAP0"/>
<gene>
    <name evidence="2" type="ordered locus">SVEN_5823</name>
</gene>
<dbReference type="Proteomes" id="UP000006854">
    <property type="component" value="Chromosome"/>
</dbReference>
<dbReference type="KEGG" id="sve:SVEN_5823"/>